<evidence type="ECO:0000313" key="2">
    <source>
        <dbReference type="Proteomes" id="UP000595140"/>
    </source>
</evidence>
<gene>
    <name evidence="1" type="ORF">CCAM_LOCUS40439</name>
</gene>
<accession>A0A484NCP5</accession>
<protein>
    <submittedName>
        <fullName evidence="1">Uncharacterized protein</fullName>
    </submittedName>
</protein>
<reference evidence="1 2" key="1">
    <citation type="submission" date="2018-04" db="EMBL/GenBank/DDBJ databases">
        <authorList>
            <person name="Vogel A."/>
        </authorList>
    </citation>
    <scope>NUCLEOTIDE SEQUENCE [LARGE SCALE GENOMIC DNA]</scope>
</reference>
<proteinExistence type="predicted"/>
<dbReference type="OrthoDB" id="1675099at2759"/>
<name>A0A484NCP5_9ASTE</name>
<dbReference type="EMBL" id="OOIL02006606">
    <property type="protein sequence ID" value="VFQ98663.1"/>
    <property type="molecule type" value="Genomic_DNA"/>
</dbReference>
<keyword evidence="2" id="KW-1185">Reference proteome</keyword>
<dbReference type="Pfam" id="PF14223">
    <property type="entry name" value="Retrotran_gag_2"/>
    <property type="match status" value="1"/>
</dbReference>
<dbReference type="AlphaFoldDB" id="A0A484NCP5"/>
<dbReference type="Proteomes" id="UP000595140">
    <property type="component" value="Unassembled WGS sequence"/>
</dbReference>
<dbReference type="PANTHER" id="PTHR47481">
    <property type="match status" value="1"/>
</dbReference>
<organism evidence="1 2">
    <name type="scientific">Cuscuta campestris</name>
    <dbReference type="NCBI Taxonomy" id="132261"/>
    <lineage>
        <taxon>Eukaryota</taxon>
        <taxon>Viridiplantae</taxon>
        <taxon>Streptophyta</taxon>
        <taxon>Embryophyta</taxon>
        <taxon>Tracheophyta</taxon>
        <taxon>Spermatophyta</taxon>
        <taxon>Magnoliopsida</taxon>
        <taxon>eudicotyledons</taxon>
        <taxon>Gunneridae</taxon>
        <taxon>Pentapetalae</taxon>
        <taxon>asterids</taxon>
        <taxon>lamiids</taxon>
        <taxon>Solanales</taxon>
        <taxon>Convolvulaceae</taxon>
        <taxon>Cuscuteae</taxon>
        <taxon>Cuscuta</taxon>
        <taxon>Cuscuta subgen. Grammica</taxon>
        <taxon>Cuscuta sect. Cleistogrammica</taxon>
    </lineage>
</organism>
<sequence length="165" mass="18757">MGFLDGTTVASSATDSEWYQFDALLQGWILSTITDEVSDLVLANNLSAHVLWTAIYNIFHDNKHARAMQLEHRFCTTVKGNRLIDEYCRLLKNLSEYLDDVDAPVTEHALVLWILHGLRHPRSSIFFAIPESLSHLPGGPIRLTPRRTTAERRPPWLRAAIHCTP</sequence>
<evidence type="ECO:0000313" key="1">
    <source>
        <dbReference type="EMBL" id="VFQ98663.1"/>
    </source>
</evidence>
<dbReference type="PANTHER" id="PTHR47481:SF41">
    <property type="entry name" value="COPIA-LIKE POLYPROTEIN_RETROTRANSPOSON"/>
    <property type="match status" value="1"/>
</dbReference>